<evidence type="ECO:0000256" key="8">
    <source>
        <dbReference type="ARBA" id="ARBA00022827"/>
    </source>
</evidence>
<keyword evidence="10" id="KW-0752">Steroid biosynthesis</keyword>
<keyword evidence="19" id="KW-1185">Reference proteome</keyword>
<dbReference type="InterPro" id="IPR013698">
    <property type="entry name" value="Squalene_epoxidase"/>
</dbReference>
<dbReference type="Proteomes" id="UP001148312">
    <property type="component" value="Unassembled WGS sequence"/>
</dbReference>
<comment type="catalytic activity">
    <reaction evidence="16">
        <text>squalene + reduced [NADPH--hemoprotein reductase] + O2 = (S)-2,3-epoxysqualene + oxidized [NADPH--hemoprotein reductase] + H2O + H(+)</text>
        <dbReference type="Rhea" id="RHEA:25282"/>
        <dbReference type="Rhea" id="RHEA-COMP:11964"/>
        <dbReference type="Rhea" id="RHEA-COMP:11965"/>
        <dbReference type="ChEBI" id="CHEBI:15377"/>
        <dbReference type="ChEBI" id="CHEBI:15378"/>
        <dbReference type="ChEBI" id="CHEBI:15379"/>
        <dbReference type="ChEBI" id="CHEBI:15440"/>
        <dbReference type="ChEBI" id="CHEBI:15441"/>
        <dbReference type="ChEBI" id="CHEBI:57618"/>
        <dbReference type="ChEBI" id="CHEBI:58210"/>
        <dbReference type="EC" id="1.14.14.17"/>
    </reaction>
</comment>
<evidence type="ECO:0000256" key="3">
    <source>
        <dbReference type="ARBA" id="ARBA00004477"/>
    </source>
</evidence>
<dbReference type="InterPro" id="IPR040125">
    <property type="entry name" value="Squalene_monox"/>
</dbReference>
<dbReference type="RefSeq" id="XP_056794136.1">
    <property type="nucleotide sequence ID" value="XM_056929843.1"/>
</dbReference>
<evidence type="ECO:0000256" key="12">
    <source>
        <dbReference type="ARBA" id="ARBA00023002"/>
    </source>
</evidence>
<reference evidence="18" key="2">
    <citation type="journal article" date="2023" name="IMA Fungus">
        <title>Comparative genomic study of the Penicillium genus elucidates a diverse pangenome and 15 lateral gene transfer events.</title>
        <authorList>
            <person name="Petersen C."/>
            <person name="Sorensen T."/>
            <person name="Nielsen M.R."/>
            <person name="Sondergaard T.E."/>
            <person name="Sorensen J.L."/>
            <person name="Fitzpatrick D.A."/>
            <person name="Frisvad J.C."/>
            <person name="Nielsen K.L."/>
        </authorList>
    </citation>
    <scope>NUCLEOTIDE SEQUENCE</scope>
    <source>
        <strain evidence="18">IBT 30728</strain>
    </source>
</reference>
<dbReference type="PRINTS" id="PR00420">
    <property type="entry name" value="RNGMNOXGNASE"/>
</dbReference>
<keyword evidence="7 16" id="KW-0256">Endoplasmic reticulum</keyword>
<evidence type="ECO:0000256" key="15">
    <source>
        <dbReference type="ARBA" id="ARBA00029435"/>
    </source>
</evidence>
<keyword evidence="6 16" id="KW-0812">Transmembrane</keyword>
<evidence type="ECO:0000256" key="7">
    <source>
        <dbReference type="ARBA" id="ARBA00022824"/>
    </source>
</evidence>
<keyword evidence="8 16" id="KW-0274">FAD</keyword>
<comment type="caution">
    <text evidence="18">The sequence shown here is derived from an EMBL/GenBank/DDBJ whole genome shotgun (WGS) entry which is preliminary data.</text>
</comment>
<evidence type="ECO:0000256" key="6">
    <source>
        <dbReference type="ARBA" id="ARBA00022692"/>
    </source>
</evidence>
<comment type="cofactor">
    <cofactor evidence="1 16">
        <name>FAD</name>
        <dbReference type="ChEBI" id="CHEBI:57692"/>
    </cofactor>
</comment>
<gene>
    <name evidence="18" type="ORF">N7539_000239</name>
</gene>
<evidence type="ECO:0000256" key="11">
    <source>
        <dbReference type="ARBA" id="ARBA00022989"/>
    </source>
</evidence>
<evidence type="ECO:0000256" key="14">
    <source>
        <dbReference type="ARBA" id="ARBA00023221"/>
    </source>
</evidence>
<keyword evidence="18" id="KW-0503">Monooxygenase</keyword>
<evidence type="ECO:0000313" key="18">
    <source>
        <dbReference type="EMBL" id="KAJ5495123.1"/>
    </source>
</evidence>
<dbReference type="EMBL" id="JAPWDQ010000001">
    <property type="protein sequence ID" value="KAJ5495123.1"/>
    <property type="molecule type" value="Genomic_DNA"/>
</dbReference>
<proteinExistence type="inferred from homology"/>
<dbReference type="Pfam" id="PF08491">
    <property type="entry name" value="SE"/>
    <property type="match status" value="2"/>
</dbReference>
<protein>
    <recommendedName>
        <fullName evidence="16">Squalene monooxygenase</fullName>
        <ecNumber evidence="16">1.14.14.17</ecNumber>
    </recommendedName>
</protein>
<comment type="subcellular location">
    <subcellularLocation>
        <location evidence="3 16">Endoplasmic reticulum membrane</location>
        <topology evidence="3 16">Multi-pass membrane protein</topology>
    </subcellularLocation>
    <subcellularLocation>
        <location evidence="2">Microsome membrane</location>
        <topology evidence="2">Multi-pass membrane protein</topology>
    </subcellularLocation>
</comment>
<keyword evidence="10" id="KW-0443">Lipid metabolism</keyword>
<feature type="transmembrane region" description="Helical" evidence="16">
    <location>
        <begin position="459"/>
        <end position="476"/>
    </location>
</feature>
<keyword evidence="9" id="KW-0492">Microsome</keyword>
<evidence type="ECO:0000256" key="5">
    <source>
        <dbReference type="ARBA" id="ARBA00022630"/>
    </source>
</evidence>
<reference evidence="18" key="1">
    <citation type="submission" date="2022-12" db="EMBL/GenBank/DDBJ databases">
        <authorList>
            <person name="Petersen C."/>
        </authorList>
    </citation>
    <scope>NUCLEOTIDE SEQUENCE</scope>
    <source>
        <strain evidence="18">IBT 30728</strain>
    </source>
</reference>
<dbReference type="InterPro" id="IPR036188">
    <property type="entry name" value="FAD/NAD-bd_sf"/>
</dbReference>
<feature type="domain" description="Squalene epoxidase" evidence="17">
    <location>
        <begin position="419"/>
        <end position="485"/>
    </location>
</feature>
<keyword evidence="12 16" id="KW-0560">Oxidoreductase</keyword>
<comment type="pathway">
    <text evidence="15">Steroid metabolism; ergosterol biosynthesis.</text>
</comment>
<name>A0A9W9XLD7_9EURO</name>
<comment type="function">
    <text evidence="16">Catalyzes the stereospecific oxidation of squalene to (S)-2,3-epoxysqualene, and is considered to be a rate-limiting enzyme in steroid biosynthesis.</text>
</comment>
<dbReference type="AlphaFoldDB" id="A0A9W9XLD7"/>
<evidence type="ECO:0000256" key="16">
    <source>
        <dbReference type="RuleBase" id="RU367121"/>
    </source>
</evidence>
<dbReference type="PANTHER" id="PTHR10835">
    <property type="entry name" value="SQUALENE MONOOXYGENASE"/>
    <property type="match status" value="1"/>
</dbReference>
<evidence type="ECO:0000256" key="2">
    <source>
        <dbReference type="ARBA" id="ARBA00004154"/>
    </source>
</evidence>
<evidence type="ECO:0000256" key="9">
    <source>
        <dbReference type="ARBA" id="ARBA00022848"/>
    </source>
</evidence>
<evidence type="ECO:0000313" key="19">
    <source>
        <dbReference type="Proteomes" id="UP001148312"/>
    </source>
</evidence>
<keyword evidence="11 16" id="KW-1133">Transmembrane helix</keyword>
<evidence type="ECO:0000256" key="1">
    <source>
        <dbReference type="ARBA" id="ARBA00001974"/>
    </source>
</evidence>
<keyword evidence="13 16" id="KW-0472">Membrane</keyword>
<dbReference type="GO" id="GO:0004506">
    <property type="term" value="F:squalene monooxygenase activity"/>
    <property type="evidence" value="ECO:0007669"/>
    <property type="project" value="UniProtKB-UniRule"/>
</dbReference>
<evidence type="ECO:0000256" key="13">
    <source>
        <dbReference type="ARBA" id="ARBA00023136"/>
    </source>
</evidence>
<accession>A0A9W9XLD7</accession>
<keyword evidence="14" id="KW-0753">Steroid metabolism</keyword>
<feature type="transmembrane region" description="Helical" evidence="16">
    <location>
        <begin position="488"/>
        <end position="507"/>
    </location>
</feature>
<dbReference type="GO" id="GO:0005789">
    <property type="term" value="C:endoplasmic reticulum membrane"/>
    <property type="evidence" value="ECO:0007669"/>
    <property type="project" value="UniProtKB-SubCell"/>
</dbReference>
<evidence type="ECO:0000259" key="17">
    <source>
        <dbReference type="Pfam" id="PF08491"/>
    </source>
</evidence>
<evidence type="ECO:0000256" key="4">
    <source>
        <dbReference type="ARBA" id="ARBA00008802"/>
    </source>
</evidence>
<dbReference type="Gene3D" id="3.50.50.60">
    <property type="entry name" value="FAD/NAD(P)-binding domain"/>
    <property type="match status" value="1"/>
</dbReference>
<keyword evidence="10" id="KW-0444">Lipid biosynthesis</keyword>
<dbReference type="GeneID" id="81620092"/>
<dbReference type="SUPFAM" id="SSF51905">
    <property type="entry name" value="FAD/NAD(P)-binding domain"/>
    <property type="match status" value="1"/>
</dbReference>
<dbReference type="FunFam" id="3.50.50.60:FF:000166">
    <property type="entry name" value="Squalene monooxygenase Erg1"/>
    <property type="match status" value="1"/>
</dbReference>
<dbReference type="EC" id="1.14.14.17" evidence="16"/>
<feature type="domain" description="Squalene epoxidase" evidence="17">
    <location>
        <begin position="178"/>
        <end position="388"/>
    </location>
</feature>
<dbReference type="GO" id="GO:0050660">
    <property type="term" value="F:flavin adenine dinucleotide binding"/>
    <property type="evidence" value="ECO:0007669"/>
    <property type="project" value="UniProtKB-UniRule"/>
</dbReference>
<keyword evidence="5 16" id="KW-0285">Flavoprotein</keyword>
<evidence type="ECO:0000256" key="10">
    <source>
        <dbReference type="ARBA" id="ARBA00022955"/>
    </source>
</evidence>
<sequence length="512" mass="56292">MACSLNGHAPKSQLSVQRRIEHHEADVVIVGAGILGCALAVALGRQGRSVFLLEQSMKEPDRIVGELLQPGGVLALERLGLRDCLDGIDAIDVDSYYVSYFGEPVKLYYPKETPSSPRPIGKSFHHGRFVMKLRHAALACPNVKIVETKATGLVTSSQGQVLGVECLTGNAKDCYFGQLNVVADGYASKFRKAHHPHSPRARSKFWGLELIDAKLPSPNSGHVLLSDKPPVLIYQIGTHETRILVDIPENLPSASVKNGGVKSHLRNVVLPSLPDSVRPSFEAALDQGHLRSMPNSFLPASTNKTPGLLIVGDALNMRHPLTGGGMTVALNDVCWIRELLSPEAVPNLGDTSHVLKQLSRFHWMRKNSSSVINILAQALYQLFAANGKYPTSSSDIHSLFFTLQPSPENSRLVLFCPQLTSTSDTNLLALQRGCFRYFQIGPVDGPVGLLAGLIKQPFVLFRHFFTVALLSIWVLFRETPLTKMIMFPVRSLMVFWTACVVIFPFIFAEFRT</sequence>
<organism evidence="18 19">
    <name type="scientific">Penicillium diatomitis</name>
    <dbReference type="NCBI Taxonomy" id="2819901"/>
    <lineage>
        <taxon>Eukaryota</taxon>
        <taxon>Fungi</taxon>
        <taxon>Dikarya</taxon>
        <taxon>Ascomycota</taxon>
        <taxon>Pezizomycotina</taxon>
        <taxon>Eurotiomycetes</taxon>
        <taxon>Eurotiomycetidae</taxon>
        <taxon>Eurotiales</taxon>
        <taxon>Aspergillaceae</taxon>
        <taxon>Penicillium</taxon>
    </lineage>
</organism>
<comment type="similarity">
    <text evidence="4 16">Belongs to the squalene monooxygenase family.</text>
</comment>
<dbReference type="PANTHER" id="PTHR10835:SF0">
    <property type="entry name" value="SQUALENE MONOOXYGENASE"/>
    <property type="match status" value="1"/>
</dbReference>
<dbReference type="GO" id="GO:0006696">
    <property type="term" value="P:ergosterol biosynthetic process"/>
    <property type="evidence" value="ECO:0007669"/>
    <property type="project" value="TreeGrafter"/>
</dbReference>